<evidence type="ECO:0000256" key="3">
    <source>
        <dbReference type="ARBA" id="ARBA00022980"/>
    </source>
</evidence>
<dbReference type="SUPFAM" id="SSF49777">
    <property type="entry name" value="PEBP-like"/>
    <property type="match status" value="1"/>
</dbReference>
<dbReference type="EMBL" id="BMAW01097540">
    <property type="protein sequence ID" value="GFS80142.1"/>
    <property type="molecule type" value="Genomic_DNA"/>
</dbReference>
<evidence type="ECO:0000256" key="1">
    <source>
        <dbReference type="ARBA" id="ARBA00004173"/>
    </source>
</evidence>
<keyword evidence="11" id="KW-1185">Reference proteome</keyword>
<comment type="caution">
    <text evidence="10">The sequence shown here is derived from an EMBL/GenBank/DDBJ whole genome shotgun (WGS) entry which is preliminary data.</text>
</comment>
<evidence type="ECO:0000256" key="4">
    <source>
        <dbReference type="ARBA" id="ARBA00023054"/>
    </source>
</evidence>
<dbReference type="Proteomes" id="UP000887013">
    <property type="component" value="Unassembled WGS sequence"/>
</dbReference>
<evidence type="ECO:0000256" key="5">
    <source>
        <dbReference type="ARBA" id="ARBA00023128"/>
    </source>
</evidence>
<comment type="subcellular location">
    <subcellularLocation>
        <location evidence="1">Mitochondrion</location>
    </subcellularLocation>
</comment>
<comment type="similarity">
    <text evidence="7">Belongs to the phosphatidylethanolamine-binding protein family. Mitochondrion-specific ribosomal protein mL38 subfamily.</text>
</comment>
<proteinExistence type="inferred from homology"/>
<evidence type="ECO:0000256" key="6">
    <source>
        <dbReference type="ARBA" id="ARBA00023274"/>
    </source>
</evidence>
<dbReference type="PANTHER" id="PTHR11362">
    <property type="entry name" value="PHOSPHATIDYLETHANOLAMINE-BINDING PROTEIN"/>
    <property type="match status" value="1"/>
</dbReference>
<gene>
    <name evidence="10" type="primary">MRPL38</name>
    <name evidence="10" type="ORF">NPIL_375391</name>
</gene>
<dbReference type="CDD" id="cd00866">
    <property type="entry name" value="PEBP_euk"/>
    <property type="match status" value="1"/>
</dbReference>
<dbReference type="OrthoDB" id="2153661at2759"/>
<evidence type="ECO:0000256" key="7">
    <source>
        <dbReference type="ARBA" id="ARBA00038016"/>
    </source>
</evidence>
<keyword evidence="6" id="KW-0687">Ribonucleoprotein</keyword>
<protein>
    <recommendedName>
        <fullName evidence="8">Large ribosomal subunit protein mL38</fullName>
    </recommendedName>
    <alternativeName>
        <fullName evidence="9">39S ribosomal protein L38, mitochondrial</fullName>
    </alternativeName>
</protein>
<accession>A0A8X6MVJ0</accession>
<evidence type="ECO:0000256" key="9">
    <source>
        <dbReference type="ARBA" id="ARBA00041206"/>
    </source>
</evidence>
<organism evidence="10 11">
    <name type="scientific">Nephila pilipes</name>
    <name type="common">Giant wood spider</name>
    <name type="synonym">Nephila maculata</name>
    <dbReference type="NCBI Taxonomy" id="299642"/>
    <lineage>
        <taxon>Eukaryota</taxon>
        <taxon>Metazoa</taxon>
        <taxon>Ecdysozoa</taxon>
        <taxon>Arthropoda</taxon>
        <taxon>Chelicerata</taxon>
        <taxon>Arachnida</taxon>
        <taxon>Araneae</taxon>
        <taxon>Araneomorphae</taxon>
        <taxon>Entelegynae</taxon>
        <taxon>Araneoidea</taxon>
        <taxon>Nephilidae</taxon>
        <taxon>Nephila</taxon>
    </lineage>
</organism>
<dbReference type="InterPro" id="IPR036610">
    <property type="entry name" value="PEBP-like_sf"/>
</dbReference>
<reference evidence="10" key="1">
    <citation type="submission" date="2020-08" db="EMBL/GenBank/DDBJ databases">
        <title>Multicomponent nature underlies the extraordinary mechanical properties of spider dragline silk.</title>
        <authorList>
            <person name="Kono N."/>
            <person name="Nakamura H."/>
            <person name="Mori M."/>
            <person name="Yoshida Y."/>
            <person name="Ohtoshi R."/>
            <person name="Malay A.D."/>
            <person name="Moran D.A.P."/>
            <person name="Tomita M."/>
            <person name="Numata K."/>
            <person name="Arakawa K."/>
        </authorList>
    </citation>
    <scope>NUCLEOTIDE SEQUENCE</scope>
</reference>
<keyword evidence="4" id="KW-0175">Coiled coil</keyword>
<evidence type="ECO:0000313" key="11">
    <source>
        <dbReference type="Proteomes" id="UP000887013"/>
    </source>
</evidence>
<dbReference type="GO" id="GO:0005762">
    <property type="term" value="C:mitochondrial large ribosomal subunit"/>
    <property type="evidence" value="ECO:0007669"/>
    <property type="project" value="TreeGrafter"/>
</dbReference>
<evidence type="ECO:0000313" key="10">
    <source>
        <dbReference type="EMBL" id="GFS80142.1"/>
    </source>
</evidence>
<dbReference type="PANTHER" id="PTHR11362:SF133">
    <property type="entry name" value="LARGE RIBOSOMAL SUBUNIT PROTEIN ML38"/>
    <property type="match status" value="1"/>
</dbReference>
<keyword evidence="2" id="KW-0809">Transit peptide</keyword>
<dbReference type="InterPro" id="IPR008914">
    <property type="entry name" value="PEBP"/>
</dbReference>
<evidence type="ECO:0000256" key="8">
    <source>
        <dbReference type="ARBA" id="ARBA00039444"/>
    </source>
</evidence>
<sequence>MSAVYVAGSSIKSNISKQFVKDIFLTQVRNVRRERESRWLGYHKSLISGPVYLSRKEKYFKTVLKPLEEFTSLEERLKEINTPDPVLDEKIDIGFAKSNKRVTIKDRLRWRKEMKNNENEYTDENTIQKLDLAEVKKDWLESEGLTALKNIADHYGIFTHLYHHGYFTPCVPLSVTYDYDDDYVSRVHNGNILFASDVSKLPNVSYKSKPDDLWTLVLTNLDGHLLDTNSEYLHWFVGNIKGNNLESGEIICDYLRPFPMRGSGYHRLVFVLYKQNKKIDFSLMKKSIPCVSLEQRTFKTFDFYKEHQDNLTPAGLAFYQCTWDESLTHFFHNVLNMHEPIFEYMEKPLYYRPQVQFPHLQPFNLYLDRYRDPKEIKKEVLLKRLKTIEPFKEEPPMPKYPALHKPENYIFSWQKKDMLNERLRLGKYRDLRPHSVYPQEDNQFSYLDKA</sequence>
<dbReference type="Pfam" id="PF01161">
    <property type="entry name" value="PBP"/>
    <property type="match status" value="1"/>
</dbReference>
<dbReference type="AlphaFoldDB" id="A0A8X6MVJ0"/>
<evidence type="ECO:0000256" key="2">
    <source>
        <dbReference type="ARBA" id="ARBA00022946"/>
    </source>
</evidence>
<keyword evidence="5" id="KW-0496">Mitochondrion</keyword>
<dbReference type="Gene3D" id="3.90.280.10">
    <property type="entry name" value="PEBP-like"/>
    <property type="match status" value="1"/>
</dbReference>
<dbReference type="FunFam" id="3.90.280.10:FF:000002">
    <property type="entry name" value="39S ribosomal protein L38, mitochondrial"/>
    <property type="match status" value="1"/>
</dbReference>
<name>A0A8X6MVJ0_NEPPI</name>
<dbReference type="InterPro" id="IPR035810">
    <property type="entry name" value="PEBP_euk"/>
</dbReference>
<keyword evidence="3 10" id="KW-0689">Ribosomal protein</keyword>
<dbReference type="GO" id="GO:0005743">
    <property type="term" value="C:mitochondrial inner membrane"/>
    <property type="evidence" value="ECO:0007669"/>
    <property type="project" value="UniProtKB-ARBA"/>
</dbReference>